<evidence type="ECO:0000259" key="1">
    <source>
        <dbReference type="PROSITE" id="PS51704"/>
    </source>
</evidence>
<dbReference type="InterPro" id="IPR017946">
    <property type="entry name" value="PLC-like_Pdiesterase_TIM-brl"/>
</dbReference>
<dbReference type="GO" id="GO:0008081">
    <property type="term" value="F:phosphoric diester hydrolase activity"/>
    <property type="evidence" value="ECO:0007669"/>
    <property type="project" value="InterPro"/>
</dbReference>
<accession>A0A1G9MF39</accession>
<dbReference type="PANTHER" id="PTHR46211:SF1">
    <property type="entry name" value="GLYCEROPHOSPHODIESTER PHOSPHODIESTERASE, CYTOPLASMIC"/>
    <property type="match status" value="1"/>
</dbReference>
<proteinExistence type="predicted"/>
<sequence length="254" mass="27727">MSDAAFPDLPSTIAHRGLSAHAPENTLAAVRAAHAAGCRWVELDVQLLGDGTPVIWHDSGLRRCSSGRGKLQRLSLEAAHRLDVGAWFSGDFVGERMATLDAMLALIDELGMGLNLEIKLCRGRDAKALVDAAVPRAMAALPGERLIVSSFSLAALDAMRRLESDPKRLRLGMLYDKAPRRWLDEAQRLDAYSLHVDWRRLTLNVACAIAASPCKLLCYTVNDPAAFARLREWGMDSAISDDPANLIGVPRLSY</sequence>
<evidence type="ECO:0000313" key="3">
    <source>
        <dbReference type="Proteomes" id="UP000198654"/>
    </source>
</evidence>
<dbReference type="InterPro" id="IPR030395">
    <property type="entry name" value="GP_PDE_dom"/>
</dbReference>
<dbReference type="Proteomes" id="UP000198654">
    <property type="component" value="Unassembled WGS sequence"/>
</dbReference>
<dbReference type="SUPFAM" id="SSF51695">
    <property type="entry name" value="PLC-like phosphodiesterases"/>
    <property type="match status" value="1"/>
</dbReference>
<reference evidence="2 3" key="1">
    <citation type="submission" date="2016-10" db="EMBL/GenBank/DDBJ databases">
        <authorList>
            <person name="de Groot N.N."/>
        </authorList>
    </citation>
    <scope>NUCLEOTIDE SEQUENCE [LARGE SCALE GENOMIC DNA]</scope>
    <source>
        <strain evidence="2 3">DSM 14789</strain>
    </source>
</reference>
<dbReference type="Pfam" id="PF03009">
    <property type="entry name" value="GDPD"/>
    <property type="match status" value="1"/>
</dbReference>
<dbReference type="EMBL" id="FNGI01000006">
    <property type="protein sequence ID" value="SDL72754.1"/>
    <property type="molecule type" value="Genomic_DNA"/>
</dbReference>
<dbReference type="PROSITE" id="PS51704">
    <property type="entry name" value="GP_PDE"/>
    <property type="match status" value="1"/>
</dbReference>
<name>A0A1G9MF39_9GAMM</name>
<dbReference type="Gene3D" id="3.20.20.190">
    <property type="entry name" value="Phosphatidylinositol (PI) phosphodiesterase"/>
    <property type="match status" value="1"/>
</dbReference>
<dbReference type="AlphaFoldDB" id="A0A1G9MF39"/>
<feature type="domain" description="GP-PDE" evidence="1">
    <location>
        <begin position="10"/>
        <end position="250"/>
    </location>
</feature>
<protein>
    <submittedName>
        <fullName evidence="2">Glycerophosphoryl diester phosphodiesterase</fullName>
    </submittedName>
</protein>
<dbReference type="STRING" id="119000.SAMN05661010_02440"/>
<evidence type="ECO:0000313" key="2">
    <source>
        <dbReference type="EMBL" id="SDL72754.1"/>
    </source>
</evidence>
<dbReference type="GO" id="GO:0006629">
    <property type="term" value="P:lipid metabolic process"/>
    <property type="evidence" value="ECO:0007669"/>
    <property type="project" value="InterPro"/>
</dbReference>
<dbReference type="PANTHER" id="PTHR46211">
    <property type="entry name" value="GLYCEROPHOSPHORYL DIESTER PHOSPHODIESTERASE"/>
    <property type="match status" value="1"/>
</dbReference>
<dbReference type="PROSITE" id="PS50007">
    <property type="entry name" value="PIPLC_X_DOMAIN"/>
    <property type="match status" value="1"/>
</dbReference>
<dbReference type="RefSeq" id="WP_245704196.1">
    <property type="nucleotide sequence ID" value="NZ_FNGI01000006.1"/>
</dbReference>
<keyword evidence="3" id="KW-1185">Reference proteome</keyword>
<organism evidence="2 3">
    <name type="scientific">Modicisalibacter muralis</name>
    <dbReference type="NCBI Taxonomy" id="119000"/>
    <lineage>
        <taxon>Bacteria</taxon>
        <taxon>Pseudomonadati</taxon>
        <taxon>Pseudomonadota</taxon>
        <taxon>Gammaproteobacteria</taxon>
        <taxon>Oceanospirillales</taxon>
        <taxon>Halomonadaceae</taxon>
        <taxon>Modicisalibacter</taxon>
    </lineage>
</organism>
<gene>
    <name evidence="2" type="ORF">SAMN05661010_02440</name>
</gene>